<dbReference type="InterPro" id="IPR036264">
    <property type="entry name" value="Bact_exopeptidase_dim_dom"/>
</dbReference>
<dbReference type="InterPro" id="IPR017439">
    <property type="entry name" value="Amidohydrolase"/>
</dbReference>
<name>A0A9D2HNN7_9BACT</name>
<dbReference type="NCBIfam" id="TIGR01891">
    <property type="entry name" value="amidohydrolases"/>
    <property type="match status" value="1"/>
</dbReference>
<keyword evidence="2" id="KW-0464">Manganese</keyword>
<feature type="domain" description="Peptidase M20 dimerisation" evidence="4">
    <location>
        <begin position="249"/>
        <end position="325"/>
    </location>
</feature>
<dbReference type="GO" id="GO:0046872">
    <property type="term" value="F:metal ion binding"/>
    <property type="evidence" value="ECO:0007669"/>
    <property type="project" value="UniProtKB-KW"/>
</dbReference>
<feature type="binding site" evidence="2">
    <location>
        <position position="202"/>
    </location>
    <ligand>
        <name>Mn(2+)</name>
        <dbReference type="ChEBI" id="CHEBI:29035"/>
        <label>2</label>
    </ligand>
</feature>
<comment type="caution">
    <text evidence="5">The sequence shown here is derived from an EMBL/GenBank/DDBJ whole genome shotgun (WGS) entry which is preliminary data.</text>
</comment>
<dbReference type="GO" id="GO:0016805">
    <property type="term" value="F:dipeptidase activity"/>
    <property type="evidence" value="ECO:0007669"/>
    <property type="project" value="TreeGrafter"/>
</dbReference>
<dbReference type="EMBL" id="DWZD01000039">
    <property type="protein sequence ID" value="HJA79084.1"/>
    <property type="molecule type" value="Genomic_DNA"/>
</dbReference>
<dbReference type="PANTHER" id="PTHR30575">
    <property type="entry name" value="PEPTIDASE M20"/>
    <property type="match status" value="1"/>
</dbReference>
<dbReference type="Gene3D" id="3.40.630.10">
    <property type="entry name" value="Zn peptidases"/>
    <property type="match status" value="2"/>
</dbReference>
<feature type="binding site" evidence="2">
    <location>
        <position position="423"/>
    </location>
    <ligand>
        <name>Mn(2+)</name>
        <dbReference type="ChEBI" id="CHEBI:29035"/>
        <label>2</label>
    </ligand>
</feature>
<feature type="binding site" evidence="2">
    <location>
        <position position="162"/>
    </location>
    <ligand>
        <name>Mn(2+)</name>
        <dbReference type="ChEBI" id="CHEBI:29035"/>
        <label>2</label>
    </ligand>
</feature>
<dbReference type="SUPFAM" id="SSF53187">
    <property type="entry name" value="Zn-dependent exopeptidases"/>
    <property type="match status" value="1"/>
</dbReference>
<evidence type="ECO:0000256" key="2">
    <source>
        <dbReference type="PIRSR" id="PIRSR005962-1"/>
    </source>
</evidence>
<organism evidence="5 6">
    <name type="scientific">Candidatus Desulfovibrio intestinavium</name>
    <dbReference type="NCBI Taxonomy" id="2838534"/>
    <lineage>
        <taxon>Bacteria</taxon>
        <taxon>Pseudomonadati</taxon>
        <taxon>Thermodesulfobacteriota</taxon>
        <taxon>Desulfovibrionia</taxon>
        <taxon>Desulfovibrionales</taxon>
        <taxon>Desulfovibrionaceae</taxon>
        <taxon>Desulfovibrio</taxon>
    </lineage>
</organism>
<keyword evidence="1" id="KW-0378">Hydrolase</keyword>
<keyword evidence="2" id="KW-0479">Metal-binding</keyword>
<dbReference type="InterPro" id="IPR052030">
    <property type="entry name" value="Peptidase_M20/M20A_hydrolases"/>
</dbReference>
<dbReference type="Pfam" id="PF01546">
    <property type="entry name" value="Peptidase_M20"/>
    <property type="match status" value="1"/>
</dbReference>
<dbReference type="Proteomes" id="UP000823821">
    <property type="component" value="Unassembled WGS sequence"/>
</dbReference>
<dbReference type="GO" id="GO:0046657">
    <property type="term" value="P:folic acid catabolic process"/>
    <property type="evidence" value="ECO:0007669"/>
    <property type="project" value="TreeGrafter"/>
</dbReference>
<gene>
    <name evidence="5" type="ORF">H9784_05865</name>
</gene>
<dbReference type="GO" id="GO:0071713">
    <property type="term" value="F:para-aminobenzoyl-glutamate hydrolase activity"/>
    <property type="evidence" value="ECO:0007669"/>
    <property type="project" value="TreeGrafter"/>
</dbReference>
<accession>A0A9D2HNN7</accession>
<dbReference type="AlphaFoldDB" id="A0A9D2HNN7"/>
<evidence type="ECO:0000256" key="3">
    <source>
        <dbReference type="SAM" id="MobiDB-lite"/>
    </source>
</evidence>
<proteinExistence type="predicted"/>
<dbReference type="InterPro" id="IPR002933">
    <property type="entry name" value="Peptidase_M20"/>
</dbReference>
<dbReference type="InterPro" id="IPR011650">
    <property type="entry name" value="Peptidase_M20_dimer"/>
</dbReference>
<protein>
    <submittedName>
        <fullName evidence="5">Amidohydrolase</fullName>
    </submittedName>
</protein>
<feature type="binding site" evidence="2">
    <location>
        <position position="164"/>
    </location>
    <ligand>
        <name>Mn(2+)</name>
        <dbReference type="ChEBI" id="CHEBI:29035"/>
        <label>2</label>
    </ligand>
</feature>
<evidence type="ECO:0000313" key="6">
    <source>
        <dbReference type="Proteomes" id="UP000823821"/>
    </source>
</evidence>
<sequence>MDDLWQALHALARAEKDWLVATRRDLHRHPETAWAEYRTASLAAATLEEAGFALRMGGDALNAQARPRRLDPEQVQREQARARAQGADPRWLARMPDGLTGLWGDLILDDETADESGSPRGPLIAFRFDMDANAGLNECRDADHAPAAQGFASCRDDAMHACGHDGHVALGLGLARVLAALRPELARRFRGRIRLIFQPAEEEGEGAPGMVAAGAVDGVSRLFGIHLSMQAGKSGALVCGTTHFLATTNFEVFFDGRAAHAGLAPEEGRNALLAACTACTALLGIARHGEGATRINVGEMRGGEAPNAIPAQAWFRGETRGESSDINGFMMAEVRRMVQGAARMHGCTARLLCQSYCPGASSHPELAALVERVARDMGGFDPILPRAEFWASEDCCWFMNKVEEDGGQAAYLQLGADRPSGHHTARFTFDENVLPRGVELLARLALVSLARRDA</sequence>
<evidence type="ECO:0000256" key="1">
    <source>
        <dbReference type="ARBA" id="ARBA00022801"/>
    </source>
</evidence>
<evidence type="ECO:0000313" key="5">
    <source>
        <dbReference type="EMBL" id="HJA79084.1"/>
    </source>
</evidence>
<evidence type="ECO:0000259" key="4">
    <source>
        <dbReference type="Pfam" id="PF07687"/>
    </source>
</evidence>
<reference evidence="5" key="1">
    <citation type="journal article" date="2021" name="PeerJ">
        <title>Extensive microbial diversity within the chicken gut microbiome revealed by metagenomics and culture.</title>
        <authorList>
            <person name="Gilroy R."/>
            <person name="Ravi A."/>
            <person name="Getino M."/>
            <person name="Pursley I."/>
            <person name="Horton D.L."/>
            <person name="Alikhan N.F."/>
            <person name="Baker D."/>
            <person name="Gharbi K."/>
            <person name="Hall N."/>
            <person name="Watson M."/>
            <person name="Adriaenssens E.M."/>
            <person name="Foster-Nyarko E."/>
            <person name="Jarju S."/>
            <person name="Secka A."/>
            <person name="Antonio M."/>
            <person name="Oren A."/>
            <person name="Chaudhuri R.R."/>
            <person name="La Ragione R."/>
            <person name="Hildebrand F."/>
            <person name="Pallen M.J."/>
        </authorList>
    </citation>
    <scope>NUCLEOTIDE SEQUENCE</scope>
    <source>
        <strain evidence="5">5032</strain>
    </source>
</reference>
<dbReference type="SUPFAM" id="SSF55031">
    <property type="entry name" value="Bacterial exopeptidase dimerisation domain"/>
    <property type="match status" value="1"/>
</dbReference>
<feature type="compositionally biased region" description="Basic and acidic residues" evidence="3">
    <location>
        <begin position="68"/>
        <end position="81"/>
    </location>
</feature>
<dbReference type="GO" id="GO:0005737">
    <property type="term" value="C:cytoplasm"/>
    <property type="evidence" value="ECO:0007669"/>
    <property type="project" value="TreeGrafter"/>
</dbReference>
<dbReference type="PANTHER" id="PTHR30575:SF3">
    <property type="entry name" value="PEPTIDASE M20 DIMERISATION DOMAIN-CONTAINING PROTEIN"/>
    <property type="match status" value="1"/>
</dbReference>
<comment type="cofactor">
    <cofactor evidence="2">
        <name>Mn(2+)</name>
        <dbReference type="ChEBI" id="CHEBI:29035"/>
    </cofactor>
    <text evidence="2">The Mn(2+) ion enhances activity.</text>
</comment>
<feature type="region of interest" description="Disordered" evidence="3">
    <location>
        <begin position="63"/>
        <end position="87"/>
    </location>
</feature>
<feature type="binding site" evidence="2">
    <location>
        <position position="226"/>
    </location>
    <ligand>
        <name>Mn(2+)</name>
        <dbReference type="ChEBI" id="CHEBI:29035"/>
        <label>2</label>
    </ligand>
</feature>
<dbReference type="PIRSF" id="PIRSF005962">
    <property type="entry name" value="Pept_M20D_amidohydro"/>
    <property type="match status" value="1"/>
</dbReference>
<reference evidence="5" key="2">
    <citation type="submission" date="2021-04" db="EMBL/GenBank/DDBJ databases">
        <authorList>
            <person name="Gilroy R."/>
        </authorList>
    </citation>
    <scope>NUCLEOTIDE SEQUENCE</scope>
    <source>
        <strain evidence="5">5032</strain>
    </source>
</reference>
<dbReference type="Pfam" id="PF07687">
    <property type="entry name" value="M20_dimer"/>
    <property type="match status" value="1"/>
</dbReference>